<comment type="caution">
    <text evidence="1">The sequence shown here is derived from an EMBL/GenBank/DDBJ whole genome shotgun (WGS) entry which is preliminary data.</text>
</comment>
<dbReference type="OrthoDB" id="2839137at2759"/>
<dbReference type="AlphaFoldDB" id="A0A4S4M3Y8"/>
<organism evidence="1 2">
    <name type="scientific">Bondarzewia mesenterica</name>
    <dbReference type="NCBI Taxonomy" id="1095465"/>
    <lineage>
        <taxon>Eukaryota</taxon>
        <taxon>Fungi</taxon>
        <taxon>Dikarya</taxon>
        <taxon>Basidiomycota</taxon>
        <taxon>Agaricomycotina</taxon>
        <taxon>Agaricomycetes</taxon>
        <taxon>Russulales</taxon>
        <taxon>Bondarzewiaceae</taxon>
        <taxon>Bondarzewia</taxon>
    </lineage>
</organism>
<feature type="non-terminal residue" evidence="1">
    <location>
        <position position="1"/>
    </location>
</feature>
<sequence length="456" mass="51299">STEVVPPVDLPVNKKRGRSIQSLDPHHLRPSDHSDISGFIRPRFYVISKKRGRWAFHVTYYTLSSASTRVVVHFPREASGFLYYKPSTTSVLLDGEIRFRIAKSSDAFDEGSDLLKPDGSVWKLGLSGVLCHKSYSSLADLLLKENASLRSIPPQAILAHLHRIVRTLDRRHITASDFHDVSGLFAPLYTFELEGSDTSSERAYIRYESAKEKPLPFPLGTHGFLYYLLPHGDMTEGQIRFRITQDCSPSSFVGGRDLTFSTGLPWHLPLHLLRGSTISGIACLLSEDLVANYSPSEKETTPPTGDDANIDVQLPRKRTSNPVITEFGQLFSLDFSHGRYTLWIKLGRQHLENVIFVNPLASHRNFRWYSPYNGVALCCFEPSRQPDKAVLRLIKVIKPFTRKVHAKTLSTPTAAEREQEVTEPPEEGQLFMFQGRERECFLRGSLAEASGAATRS</sequence>
<evidence type="ECO:0000313" key="1">
    <source>
        <dbReference type="EMBL" id="THH17560.1"/>
    </source>
</evidence>
<protein>
    <submittedName>
        <fullName evidence="1">Uncharacterized protein</fullName>
    </submittedName>
</protein>
<reference evidence="1 2" key="1">
    <citation type="submission" date="2019-02" db="EMBL/GenBank/DDBJ databases">
        <title>Genome sequencing of the rare red list fungi Bondarzewia mesenterica.</title>
        <authorList>
            <person name="Buettner E."/>
            <person name="Kellner H."/>
        </authorList>
    </citation>
    <scope>NUCLEOTIDE SEQUENCE [LARGE SCALE GENOMIC DNA]</scope>
    <source>
        <strain evidence="1 2">DSM 108281</strain>
    </source>
</reference>
<dbReference type="Proteomes" id="UP000310158">
    <property type="component" value="Unassembled WGS sequence"/>
</dbReference>
<keyword evidence="2" id="KW-1185">Reference proteome</keyword>
<accession>A0A4S4M3Y8</accession>
<proteinExistence type="predicted"/>
<evidence type="ECO:0000313" key="2">
    <source>
        <dbReference type="Proteomes" id="UP000310158"/>
    </source>
</evidence>
<gene>
    <name evidence="1" type="ORF">EW146_g3269</name>
</gene>
<dbReference type="EMBL" id="SGPL01000106">
    <property type="protein sequence ID" value="THH17560.1"/>
    <property type="molecule type" value="Genomic_DNA"/>
</dbReference>
<name>A0A4S4M3Y8_9AGAM</name>